<proteinExistence type="predicted"/>
<organism evidence="1 2">
    <name type="scientific">Pseudomonas mandelii JR-1</name>
    <dbReference type="NCBI Taxonomy" id="1147786"/>
    <lineage>
        <taxon>Bacteria</taxon>
        <taxon>Pseudomonadati</taxon>
        <taxon>Pseudomonadota</taxon>
        <taxon>Gammaproteobacteria</taxon>
        <taxon>Pseudomonadales</taxon>
        <taxon>Pseudomonadaceae</taxon>
        <taxon>Pseudomonas</taxon>
    </lineage>
</organism>
<name>A0A024E519_9PSED</name>
<dbReference type="EMBL" id="CP005960">
    <property type="protein sequence ID" value="AHZ67423.1"/>
    <property type="molecule type" value="Genomic_DNA"/>
</dbReference>
<evidence type="ECO:0000313" key="2">
    <source>
        <dbReference type="Proteomes" id="UP000026913"/>
    </source>
</evidence>
<dbReference type="Proteomes" id="UP000026913">
    <property type="component" value="Chromosome"/>
</dbReference>
<dbReference type="HOGENOM" id="CLU_192246_0_0_6"/>
<dbReference type="RefSeq" id="WP_010460404.1">
    <property type="nucleotide sequence ID" value="NZ_CP005960.1"/>
</dbReference>
<gene>
    <name evidence="1" type="ORF">OU5_0344</name>
</gene>
<dbReference type="KEGG" id="pman:OU5_0344"/>
<reference evidence="1 2" key="1">
    <citation type="journal article" date="2012" name="J. Bacteriol.">
        <title>Genome sequence of cold-adapted Pseudomonas mandelii strain JR-1.</title>
        <authorList>
            <person name="Jang S.H."/>
            <person name="Kim J."/>
            <person name="Kim J."/>
            <person name="Hong S."/>
            <person name="Lee C."/>
        </authorList>
    </citation>
    <scope>NUCLEOTIDE SEQUENCE [LARGE SCALE GENOMIC DNA]</scope>
    <source>
        <strain evidence="1 2">JR-1</strain>
    </source>
</reference>
<protein>
    <submittedName>
        <fullName evidence="1">Uncharacterized protein</fullName>
    </submittedName>
</protein>
<sequence length="84" mass="9176">MNKSALQAYVEGEINLAAKRIIDKGAQSDEIAYGRLKANLSLRRILVEAPTPEDLGLWGGINDILQQLGILDSRETVLSVVDEV</sequence>
<dbReference type="AlphaFoldDB" id="A0A024E519"/>
<dbReference type="OrthoDB" id="7028376at2"/>
<accession>A0A024E519</accession>
<evidence type="ECO:0000313" key="1">
    <source>
        <dbReference type="EMBL" id="AHZ67423.1"/>
    </source>
</evidence>